<feature type="transmembrane region" description="Helical" evidence="8">
    <location>
        <begin position="174"/>
        <end position="193"/>
    </location>
</feature>
<dbReference type="InParanoid" id="A0A168MEK5"/>
<reference evidence="10" key="1">
    <citation type="submission" date="2016-04" db="EMBL/GenBank/DDBJ databases">
        <authorList>
            <person name="Evans L.H."/>
            <person name="Alamgir A."/>
            <person name="Owens N."/>
            <person name="Weber N.D."/>
            <person name="Virtaneva K."/>
            <person name="Barbian K."/>
            <person name="Babar A."/>
            <person name="Rosenke K."/>
        </authorList>
    </citation>
    <scope>NUCLEOTIDE SEQUENCE [LARGE SCALE GENOMIC DNA]</scope>
    <source>
        <strain evidence="10">CBS 101.48</strain>
    </source>
</reference>
<dbReference type="Pfam" id="PF01794">
    <property type="entry name" value="Ferric_reduct"/>
    <property type="match status" value="1"/>
</dbReference>
<keyword evidence="11" id="KW-1185">Reference proteome</keyword>
<keyword evidence="6 8" id="KW-0472">Membrane</keyword>
<evidence type="ECO:0000313" key="11">
    <source>
        <dbReference type="Proteomes" id="UP000078561"/>
    </source>
</evidence>
<dbReference type="InterPro" id="IPR050369">
    <property type="entry name" value="RBOH/FRE"/>
</dbReference>
<dbReference type="SUPFAM" id="SSF52343">
    <property type="entry name" value="Ferredoxin reductase-like, C-terminal NADP-linked domain"/>
    <property type="match status" value="1"/>
</dbReference>
<dbReference type="GO" id="GO:0006811">
    <property type="term" value="P:monoatomic ion transport"/>
    <property type="evidence" value="ECO:0007669"/>
    <property type="project" value="UniProtKB-KW"/>
</dbReference>
<feature type="compositionally biased region" description="Polar residues" evidence="7">
    <location>
        <begin position="615"/>
        <end position="641"/>
    </location>
</feature>
<evidence type="ECO:0000256" key="6">
    <source>
        <dbReference type="ARBA" id="ARBA00023136"/>
    </source>
</evidence>
<evidence type="ECO:0000256" key="2">
    <source>
        <dbReference type="ARBA" id="ARBA00022692"/>
    </source>
</evidence>
<dbReference type="AlphaFoldDB" id="A0A168MEK5"/>
<dbReference type="InterPro" id="IPR039261">
    <property type="entry name" value="FNR_nucleotide-bd"/>
</dbReference>
<feature type="transmembrane region" description="Helical" evidence="8">
    <location>
        <begin position="319"/>
        <end position="337"/>
    </location>
</feature>
<accession>A0A168MEK5</accession>
<keyword evidence="5" id="KW-0406">Ion transport</keyword>
<evidence type="ECO:0000256" key="1">
    <source>
        <dbReference type="ARBA" id="ARBA00004141"/>
    </source>
</evidence>
<feature type="domain" description="FAD-binding FR-type" evidence="9">
    <location>
        <begin position="387"/>
        <end position="509"/>
    </location>
</feature>
<evidence type="ECO:0000256" key="3">
    <source>
        <dbReference type="ARBA" id="ARBA00022989"/>
    </source>
</evidence>
<dbReference type="GO" id="GO:0005886">
    <property type="term" value="C:plasma membrane"/>
    <property type="evidence" value="ECO:0007669"/>
    <property type="project" value="TreeGrafter"/>
</dbReference>
<dbReference type="PANTHER" id="PTHR11972">
    <property type="entry name" value="NADPH OXIDASE"/>
    <property type="match status" value="1"/>
</dbReference>
<evidence type="ECO:0000256" key="4">
    <source>
        <dbReference type="ARBA" id="ARBA00023002"/>
    </source>
</evidence>
<evidence type="ECO:0000313" key="10">
    <source>
        <dbReference type="EMBL" id="SAL98388.1"/>
    </source>
</evidence>
<comment type="subcellular location">
    <subcellularLocation>
        <location evidence="1">Membrane</location>
        <topology evidence="1">Multi-pass membrane protein</topology>
    </subcellularLocation>
</comment>
<dbReference type="PROSITE" id="PS51257">
    <property type="entry name" value="PROKAR_LIPOPROTEIN"/>
    <property type="match status" value="1"/>
</dbReference>
<feature type="transmembrane region" description="Helical" evidence="8">
    <location>
        <begin position="213"/>
        <end position="232"/>
    </location>
</feature>
<dbReference type="Pfam" id="PF08030">
    <property type="entry name" value="NAD_binding_6"/>
    <property type="match status" value="1"/>
</dbReference>
<dbReference type="InterPro" id="IPR013121">
    <property type="entry name" value="Fe_red_NAD-bd_6"/>
</dbReference>
<keyword evidence="4" id="KW-0560">Oxidoreductase</keyword>
<gene>
    <name evidence="10" type="primary">ABSGL_03917.1 scaffold 4693</name>
</gene>
<feature type="transmembrane region" description="Helical" evidence="8">
    <location>
        <begin position="9"/>
        <end position="27"/>
    </location>
</feature>
<dbReference type="Gene3D" id="3.40.50.80">
    <property type="entry name" value="Nucleotide-binding domain of ferredoxin-NADP reductase (FNR) module"/>
    <property type="match status" value="1"/>
</dbReference>
<keyword evidence="5" id="KW-0813">Transport</keyword>
<dbReference type="GO" id="GO:0016491">
    <property type="term" value="F:oxidoreductase activity"/>
    <property type="evidence" value="ECO:0007669"/>
    <property type="project" value="UniProtKB-KW"/>
</dbReference>
<organism evidence="10">
    <name type="scientific">Absidia glauca</name>
    <name type="common">Pin mould</name>
    <dbReference type="NCBI Taxonomy" id="4829"/>
    <lineage>
        <taxon>Eukaryota</taxon>
        <taxon>Fungi</taxon>
        <taxon>Fungi incertae sedis</taxon>
        <taxon>Mucoromycota</taxon>
        <taxon>Mucoromycotina</taxon>
        <taxon>Mucoromycetes</taxon>
        <taxon>Mucorales</taxon>
        <taxon>Cunninghamellaceae</taxon>
        <taxon>Absidia</taxon>
    </lineage>
</organism>
<protein>
    <recommendedName>
        <fullName evidence="9">FAD-binding FR-type domain-containing protein</fullName>
    </recommendedName>
</protein>
<dbReference type="CDD" id="cd06186">
    <property type="entry name" value="NOX_Duox_like_FAD_NADP"/>
    <property type="match status" value="1"/>
</dbReference>
<evidence type="ECO:0000259" key="9">
    <source>
        <dbReference type="PROSITE" id="PS51384"/>
    </source>
</evidence>
<dbReference type="STRING" id="4829.A0A168MEK5"/>
<evidence type="ECO:0000256" key="7">
    <source>
        <dbReference type="SAM" id="MobiDB-lite"/>
    </source>
</evidence>
<evidence type="ECO:0000256" key="8">
    <source>
        <dbReference type="SAM" id="Phobius"/>
    </source>
</evidence>
<feature type="region of interest" description="Disordered" evidence="7">
    <location>
        <begin position="615"/>
        <end position="645"/>
    </location>
</feature>
<dbReference type="EMBL" id="LT552071">
    <property type="protein sequence ID" value="SAL98388.1"/>
    <property type="molecule type" value="Genomic_DNA"/>
</dbReference>
<dbReference type="PROSITE" id="PS51384">
    <property type="entry name" value="FAD_FR"/>
    <property type="match status" value="1"/>
</dbReference>
<dbReference type="InterPro" id="IPR013130">
    <property type="entry name" value="Fe3_Rdtase_TM_dom"/>
</dbReference>
<proteinExistence type="predicted"/>
<dbReference type="OrthoDB" id="4494341at2759"/>
<dbReference type="InterPro" id="IPR017927">
    <property type="entry name" value="FAD-bd_FR_type"/>
</dbReference>
<dbReference type="PANTHER" id="PTHR11972:SF69">
    <property type="entry name" value="FERRIC REDUCTION OXIDASE 6-RELATED"/>
    <property type="match status" value="1"/>
</dbReference>
<sequence>MIRVTKRSLVWAFTSLSCGLVIFQTWYSVQWTFTSADHTNTSSSLPSSSATASSPSSAFSSTSPSLPQPTLPTQPALTSHARYMRDYTTLFAYTITLLILYSLCFVYTRLCRPSLATDFTPCSIDQTYASLEQQTQQSRPSIDKKKPSSLYLFLRRWWHYELGCCDMTFRVGTYMTLLGLASMHGLFVFWPLLHHTDNTATDRYLQHQLLSNRMAQLAVVDIAVAAGLSVRTSGFWRCIGLHNGSSTLPWHRWFSRLGIFCVIYHGCFQWTKHYYQHFPTGQQQQQQLDIDFPSSDIGEFVLSSSPITWWDLLTWNPRYLTGNLMILCLLVLCLGSHRLVREKWYWLFRLTHGASFLVLVATAMWHHWAFSVFYAAVMGLWLLDLVARWRSTQVAPILALDAVTIDVVKLQIVLESTSFLGGLYLPGQYVFCSFSGSKWKDVWWSHPFSISKVERLEQAKSTETSESQILTFYIKAYGKQTKQLFDVASIKEKWPVVRLGAPLGYSPAYCPWTDFYGLYPVVVLVAEGIGITPWMAVLQSLAIGSSDNNENHHHLTTTEHVHLVWTVRDVTMVQALQHDIQAMMASCKHRNGRLKLDYHIYVTGTEAYQQQIEEQNEIPSPSSSLAANDQPSQQRYLNSHHQQGRPDYPAVLESIRLKHDGKDVALGLCAHETSVQVCGNLARSSRFSNDNAYWNVKSERFDL</sequence>
<dbReference type="Proteomes" id="UP000078561">
    <property type="component" value="Unassembled WGS sequence"/>
</dbReference>
<name>A0A168MEK5_ABSGL</name>
<feature type="transmembrane region" description="Helical" evidence="8">
    <location>
        <begin position="368"/>
        <end position="387"/>
    </location>
</feature>
<keyword evidence="2 8" id="KW-0812">Transmembrane</keyword>
<keyword evidence="3 8" id="KW-1133">Transmembrane helix</keyword>
<feature type="transmembrane region" description="Helical" evidence="8">
    <location>
        <begin position="90"/>
        <end position="108"/>
    </location>
</feature>
<evidence type="ECO:0000256" key="5">
    <source>
        <dbReference type="ARBA" id="ARBA00023065"/>
    </source>
</evidence>